<proteinExistence type="predicted"/>
<reference evidence="4 5" key="1">
    <citation type="journal article" date="2024" name="IMA Fungus">
        <title>IMA Genome - F19 : A genome assembly and annotation guide to empower mycologists, including annotated draft genome sequences of Ceratocystis pirilliformis, Diaporthe australafricana, Fusarium ophioides, Paecilomyces lecythidis, and Sporothrix stenoceras.</title>
        <authorList>
            <person name="Aylward J."/>
            <person name="Wilson A.M."/>
            <person name="Visagie C.M."/>
            <person name="Spraker J."/>
            <person name="Barnes I."/>
            <person name="Buitendag C."/>
            <person name="Ceriani C."/>
            <person name="Del Mar Angel L."/>
            <person name="du Plessis D."/>
            <person name="Fuchs T."/>
            <person name="Gasser K."/>
            <person name="Kramer D."/>
            <person name="Li W."/>
            <person name="Munsamy K."/>
            <person name="Piso A."/>
            <person name="Price J.L."/>
            <person name="Sonnekus B."/>
            <person name="Thomas C."/>
            <person name="van der Nest A."/>
            <person name="van Dijk A."/>
            <person name="van Heerden A."/>
            <person name="van Vuuren N."/>
            <person name="Yilmaz N."/>
            <person name="Duong T.A."/>
            <person name="van der Merwe N.A."/>
            <person name="Wingfield M.J."/>
            <person name="Wingfield B.D."/>
        </authorList>
    </citation>
    <scope>NUCLEOTIDE SEQUENCE [LARGE SCALE GENOMIC DNA]</scope>
    <source>
        <strain evidence="4 5">CMW 18167</strain>
    </source>
</reference>
<dbReference type="InterPro" id="IPR050832">
    <property type="entry name" value="Bact_Acetyltransf"/>
</dbReference>
<keyword evidence="1" id="KW-0808">Transferase</keyword>
<evidence type="ECO:0000313" key="5">
    <source>
        <dbReference type="Proteomes" id="UP001583193"/>
    </source>
</evidence>
<name>A0ABR3YFC8_9EURO</name>
<keyword evidence="2" id="KW-0012">Acyltransferase</keyword>
<evidence type="ECO:0000256" key="1">
    <source>
        <dbReference type="ARBA" id="ARBA00022679"/>
    </source>
</evidence>
<sequence length="150" mass="16926">MEPHIRAATNEDLQAIEAIVRQAYSPYVDRIGREPGPMLDDYSFHISNHYAHVIIQDGVVQGFIVLIPENEAMLLDNVAVAPAAHGKGLGRRLLNFAEQTARKSGYGSIKLYTNEAMTENIALYSRLGYLETHRVEEKGLKRVYMVKRLE</sequence>
<dbReference type="Proteomes" id="UP001583193">
    <property type="component" value="Unassembled WGS sequence"/>
</dbReference>
<evidence type="ECO:0000259" key="3">
    <source>
        <dbReference type="PROSITE" id="PS51186"/>
    </source>
</evidence>
<dbReference type="Pfam" id="PF00583">
    <property type="entry name" value="Acetyltransf_1"/>
    <property type="match status" value="1"/>
</dbReference>
<accession>A0ABR3YFC8</accession>
<dbReference type="PANTHER" id="PTHR43877:SF2">
    <property type="entry name" value="AMINOALKYLPHOSPHONATE N-ACETYLTRANSFERASE-RELATED"/>
    <property type="match status" value="1"/>
</dbReference>
<dbReference type="SUPFAM" id="SSF55729">
    <property type="entry name" value="Acyl-CoA N-acyltransferases (Nat)"/>
    <property type="match status" value="1"/>
</dbReference>
<dbReference type="InterPro" id="IPR000182">
    <property type="entry name" value="GNAT_dom"/>
</dbReference>
<dbReference type="EMBL" id="JAVDPF010000001">
    <property type="protein sequence ID" value="KAL1886144.1"/>
    <property type="molecule type" value="Genomic_DNA"/>
</dbReference>
<dbReference type="InterPro" id="IPR016181">
    <property type="entry name" value="Acyl_CoA_acyltransferase"/>
</dbReference>
<dbReference type="PROSITE" id="PS51186">
    <property type="entry name" value="GNAT"/>
    <property type="match status" value="1"/>
</dbReference>
<dbReference type="Gene3D" id="3.40.630.30">
    <property type="match status" value="1"/>
</dbReference>
<organism evidence="4 5">
    <name type="scientific">Paecilomyces lecythidis</name>
    <dbReference type="NCBI Taxonomy" id="3004212"/>
    <lineage>
        <taxon>Eukaryota</taxon>
        <taxon>Fungi</taxon>
        <taxon>Dikarya</taxon>
        <taxon>Ascomycota</taxon>
        <taxon>Pezizomycotina</taxon>
        <taxon>Eurotiomycetes</taxon>
        <taxon>Eurotiomycetidae</taxon>
        <taxon>Eurotiales</taxon>
        <taxon>Thermoascaceae</taxon>
        <taxon>Paecilomyces</taxon>
    </lineage>
</organism>
<dbReference type="CDD" id="cd04301">
    <property type="entry name" value="NAT_SF"/>
    <property type="match status" value="1"/>
</dbReference>
<dbReference type="PANTHER" id="PTHR43877">
    <property type="entry name" value="AMINOALKYLPHOSPHONATE N-ACETYLTRANSFERASE-RELATED-RELATED"/>
    <property type="match status" value="1"/>
</dbReference>
<evidence type="ECO:0000256" key="2">
    <source>
        <dbReference type="ARBA" id="ARBA00023315"/>
    </source>
</evidence>
<feature type="domain" description="N-acetyltransferase" evidence="3">
    <location>
        <begin position="3"/>
        <end position="150"/>
    </location>
</feature>
<protein>
    <recommendedName>
        <fullName evidence="3">N-acetyltransferase domain-containing protein</fullName>
    </recommendedName>
</protein>
<evidence type="ECO:0000313" key="4">
    <source>
        <dbReference type="EMBL" id="KAL1886144.1"/>
    </source>
</evidence>
<comment type="caution">
    <text evidence="4">The sequence shown here is derived from an EMBL/GenBank/DDBJ whole genome shotgun (WGS) entry which is preliminary data.</text>
</comment>
<gene>
    <name evidence="4" type="ORF">Plec18167_000073</name>
</gene>
<keyword evidence="5" id="KW-1185">Reference proteome</keyword>